<dbReference type="PANTHER" id="PTHR47623:SF1">
    <property type="entry name" value="OS09G0287300 PROTEIN"/>
    <property type="match status" value="1"/>
</dbReference>
<accession>A0A9X8MQJ9</accession>
<protein>
    <submittedName>
        <fullName evidence="1">Phosphohistidine phosphatase</fullName>
    </submittedName>
</protein>
<gene>
    <name evidence="1" type="ORF">SAMN05216268_104356</name>
</gene>
<dbReference type="InterPro" id="IPR013078">
    <property type="entry name" value="His_Pase_superF_clade-1"/>
</dbReference>
<dbReference type="PANTHER" id="PTHR47623">
    <property type="entry name" value="OS09G0287300 PROTEIN"/>
    <property type="match status" value="1"/>
</dbReference>
<dbReference type="Pfam" id="PF00300">
    <property type="entry name" value="His_Phos_1"/>
    <property type="match status" value="1"/>
</dbReference>
<evidence type="ECO:0000313" key="2">
    <source>
        <dbReference type="Proteomes" id="UP000184388"/>
    </source>
</evidence>
<sequence>MNASDDTSTRLIVLRHAKSAWPEGVSDHERPLAGRGRRDAPAAGRWLRQQRCVPDLVICSTSRRTRETWELVAGELQPEYAPPATRGDHAAPVAPVAPDVVFEPRIYAASASAVLQVLSGIPERCRTALVIGHQPAVQDLVLALAGEEGEGEALERAGGKFPTSAVAVLTLPGGWTRLEPGAAALTAFAVPRGPAPGDH</sequence>
<dbReference type="RefSeq" id="WP_208622167.1">
    <property type="nucleotide sequence ID" value="NZ_FRBK01000004.1"/>
</dbReference>
<dbReference type="InterPro" id="IPR029033">
    <property type="entry name" value="His_PPase_superfam"/>
</dbReference>
<dbReference type="SMART" id="SM00855">
    <property type="entry name" value="PGAM"/>
    <property type="match status" value="1"/>
</dbReference>
<reference evidence="2" key="1">
    <citation type="submission" date="2016-11" db="EMBL/GenBank/DDBJ databases">
        <authorList>
            <person name="Jaros S."/>
            <person name="Januszkiewicz K."/>
            <person name="Wedrychowicz H."/>
        </authorList>
    </citation>
    <scope>NUCLEOTIDE SEQUENCE [LARGE SCALE GENOMIC DNA]</scope>
    <source>
        <strain evidence="2">CGMCC 4.3555</strain>
    </source>
</reference>
<dbReference type="EMBL" id="FRBK01000004">
    <property type="protein sequence ID" value="SHL45508.1"/>
    <property type="molecule type" value="Genomic_DNA"/>
</dbReference>
<dbReference type="SUPFAM" id="SSF53254">
    <property type="entry name" value="Phosphoglycerate mutase-like"/>
    <property type="match status" value="1"/>
</dbReference>
<dbReference type="AlphaFoldDB" id="A0A9X8MQJ9"/>
<proteinExistence type="predicted"/>
<dbReference type="Proteomes" id="UP000184388">
    <property type="component" value="Unassembled WGS sequence"/>
</dbReference>
<comment type="caution">
    <text evidence="1">The sequence shown here is derived from an EMBL/GenBank/DDBJ whole genome shotgun (WGS) entry which is preliminary data.</text>
</comment>
<dbReference type="CDD" id="cd07067">
    <property type="entry name" value="HP_PGM_like"/>
    <property type="match status" value="1"/>
</dbReference>
<name>A0A9X8MQJ9_9ACTN</name>
<organism evidence="1 2">
    <name type="scientific">Streptomyces yunnanensis</name>
    <dbReference type="NCBI Taxonomy" id="156453"/>
    <lineage>
        <taxon>Bacteria</taxon>
        <taxon>Bacillati</taxon>
        <taxon>Actinomycetota</taxon>
        <taxon>Actinomycetes</taxon>
        <taxon>Kitasatosporales</taxon>
        <taxon>Streptomycetaceae</taxon>
        <taxon>Streptomyces</taxon>
    </lineage>
</organism>
<dbReference type="Gene3D" id="3.40.50.1240">
    <property type="entry name" value="Phosphoglycerate mutase-like"/>
    <property type="match status" value="1"/>
</dbReference>
<evidence type="ECO:0000313" key="1">
    <source>
        <dbReference type="EMBL" id="SHL45508.1"/>
    </source>
</evidence>